<dbReference type="EMBL" id="BTGC01000008">
    <property type="protein sequence ID" value="GMM52260.1"/>
    <property type="molecule type" value="Genomic_DNA"/>
</dbReference>
<dbReference type="AlphaFoldDB" id="A0AAV5RLG3"/>
<feature type="domain" description="Bromodomain associated" evidence="6">
    <location>
        <begin position="2"/>
        <end position="78"/>
    </location>
</feature>
<comment type="subcellular location">
    <subcellularLocation>
        <location evidence="1">Nucleus</location>
    </subcellularLocation>
</comment>
<dbReference type="Gene3D" id="1.10.20.10">
    <property type="entry name" value="Histone, subunit A"/>
    <property type="match status" value="1"/>
</dbReference>
<evidence type="ECO:0000256" key="3">
    <source>
        <dbReference type="ARBA" id="ARBA00023163"/>
    </source>
</evidence>
<dbReference type="InterPro" id="IPR006565">
    <property type="entry name" value="BTP"/>
</dbReference>
<evidence type="ECO:0000256" key="2">
    <source>
        <dbReference type="ARBA" id="ARBA00023015"/>
    </source>
</evidence>
<dbReference type="SMART" id="SM00576">
    <property type="entry name" value="BTP"/>
    <property type="match status" value="1"/>
</dbReference>
<evidence type="ECO:0000256" key="4">
    <source>
        <dbReference type="ARBA" id="ARBA00023242"/>
    </source>
</evidence>
<name>A0AAV5RLG3_STABA</name>
<dbReference type="GO" id="GO:0046982">
    <property type="term" value="F:protein heterodimerization activity"/>
    <property type="evidence" value="ECO:0007669"/>
    <property type="project" value="InterPro"/>
</dbReference>
<keyword evidence="2" id="KW-0805">Transcription regulation</keyword>
<feature type="compositionally biased region" description="Polar residues" evidence="5">
    <location>
        <begin position="144"/>
        <end position="155"/>
    </location>
</feature>
<feature type="region of interest" description="Disordered" evidence="5">
    <location>
        <begin position="140"/>
        <end position="160"/>
    </location>
</feature>
<accession>A0AAV5RLG3</accession>
<keyword evidence="3" id="KW-0804">Transcription</keyword>
<evidence type="ECO:0000256" key="5">
    <source>
        <dbReference type="SAM" id="MobiDB-lite"/>
    </source>
</evidence>
<evidence type="ECO:0000313" key="8">
    <source>
        <dbReference type="Proteomes" id="UP001362899"/>
    </source>
</evidence>
<gene>
    <name evidence="7" type="ORF">DASB73_032230</name>
</gene>
<protein>
    <recommendedName>
        <fullName evidence="6">Bromodomain associated domain-containing protein</fullName>
    </recommendedName>
</protein>
<dbReference type="Proteomes" id="UP001362899">
    <property type="component" value="Unassembled WGS sequence"/>
</dbReference>
<evidence type="ECO:0000259" key="6">
    <source>
        <dbReference type="SMART" id="SM00576"/>
    </source>
</evidence>
<dbReference type="PANTHER" id="PTHR46338:SF1">
    <property type="entry name" value="TRANSCRIPTION INITIATION FACTOR TFIID SUBUNIT 8"/>
    <property type="match status" value="1"/>
</dbReference>
<dbReference type="InterPro" id="IPR009072">
    <property type="entry name" value="Histone-fold"/>
</dbReference>
<organism evidence="7 8">
    <name type="scientific">Starmerella bacillaris</name>
    <name type="common">Yeast</name>
    <name type="synonym">Candida zemplinina</name>
    <dbReference type="NCBI Taxonomy" id="1247836"/>
    <lineage>
        <taxon>Eukaryota</taxon>
        <taxon>Fungi</taxon>
        <taxon>Dikarya</taxon>
        <taxon>Ascomycota</taxon>
        <taxon>Saccharomycotina</taxon>
        <taxon>Dipodascomycetes</taxon>
        <taxon>Dipodascales</taxon>
        <taxon>Trichomonascaceae</taxon>
        <taxon>Starmerella</taxon>
    </lineage>
</organism>
<evidence type="ECO:0000313" key="7">
    <source>
        <dbReference type="EMBL" id="GMM52260.1"/>
    </source>
</evidence>
<proteinExistence type="predicted"/>
<keyword evidence="8" id="KW-1185">Reference proteome</keyword>
<dbReference type="InterPro" id="IPR037818">
    <property type="entry name" value="TAF8"/>
</dbReference>
<dbReference type="GO" id="GO:0005669">
    <property type="term" value="C:transcription factor TFIID complex"/>
    <property type="evidence" value="ECO:0007669"/>
    <property type="project" value="InterPro"/>
</dbReference>
<evidence type="ECO:0000256" key="1">
    <source>
        <dbReference type="ARBA" id="ARBA00004123"/>
    </source>
</evidence>
<keyword evidence="4" id="KW-0539">Nucleus</keyword>
<dbReference type="PANTHER" id="PTHR46338">
    <property type="entry name" value="TRANSCRIPTION INITIATION FACTOR TFIID SUBUNIT 8"/>
    <property type="match status" value="1"/>
</dbReference>
<reference evidence="7 8" key="1">
    <citation type="journal article" date="2023" name="Elife">
        <title>Identification of key yeast species and microbe-microbe interactions impacting larval growth of Drosophila in the wild.</title>
        <authorList>
            <person name="Mure A."/>
            <person name="Sugiura Y."/>
            <person name="Maeda R."/>
            <person name="Honda K."/>
            <person name="Sakurai N."/>
            <person name="Takahashi Y."/>
            <person name="Watada M."/>
            <person name="Katoh T."/>
            <person name="Gotoh A."/>
            <person name="Gotoh Y."/>
            <person name="Taniguchi I."/>
            <person name="Nakamura K."/>
            <person name="Hayashi T."/>
            <person name="Katayama T."/>
            <person name="Uemura T."/>
            <person name="Hattori Y."/>
        </authorList>
    </citation>
    <scope>NUCLEOTIDE SEQUENCE [LARGE SCALE GENOMIC DNA]</scope>
    <source>
        <strain evidence="7 8">SB-73</strain>
    </source>
</reference>
<comment type="caution">
    <text evidence="7">The sequence shown here is derived from an EMBL/GenBank/DDBJ whole genome shotgun (WGS) entry which is preliminary data.</text>
</comment>
<dbReference type="Pfam" id="PF07524">
    <property type="entry name" value="Bromo_TP"/>
    <property type="match status" value="1"/>
</dbReference>
<sequence>MDEFHYAVARVSTAQICRASGIERSKASVLDILTDILIKYLNLLGQTATKSAMLRGSDVVDISDAMMAAVKCGAVTHGSSISGESVDDIVEFLRWLRGPSQARMVHTAVPQLHVGSHFSSAQGAALAALPSSTAAAAAAAATTDPKSGTSGTLRPNENIPGMLTPIELREARSDWLRNAVNKQILIGHTDWFVNTEFGPYKEPDPVIHGDA</sequence>